<evidence type="ECO:0000313" key="18">
    <source>
        <dbReference type="EMBL" id="HHF97935.1"/>
    </source>
</evidence>
<name>A0A7V5LYW0_UNCAE</name>
<reference evidence="18" key="1">
    <citation type="journal article" date="2020" name="mSystems">
        <title>Genome- and Community-Level Interaction Insights into Carbon Utilization and Element Cycling Functions of Hydrothermarchaeota in Hydrothermal Sediment.</title>
        <authorList>
            <person name="Zhou Z."/>
            <person name="Liu Y."/>
            <person name="Xu W."/>
            <person name="Pan J."/>
            <person name="Luo Z.H."/>
            <person name="Li M."/>
        </authorList>
    </citation>
    <scope>NUCLEOTIDE SEQUENCE [LARGE SCALE GENOMIC DNA]</scope>
    <source>
        <strain evidence="18">HyVt-92</strain>
    </source>
</reference>
<dbReference type="Proteomes" id="UP000886070">
    <property type="component" value="Unassembled WGS sequence"/>
</dbReference>
<comment type="similarity">
    <text evidence="3">Belongs to the ATPase alpha/beta chains family.</text>
</comment>
<keyword evidence="18" id="KW-0969">Cilium</keyword>
<gene>
    <name evidence="18" type="primary">fliI</name>
    <name evidence="18" type="ORF">ENL39_00400</name>
</gene>
<protein>
    <submittedName>
        <fullName evidence="18">Flagellar protein export ATPase FliI</fullName>
    </submittedName>
</protein>
<dbReference type="InterPro" id="IPR022425">
    <property type="entry name" value="FliI_clade2"/>
</dbReference>
<dbReference type="GO" id="GO:0046933">
    <property type="term" value="F:proton-transporting ATP synthase activity, rotational mechanism"/>
    <property type="evidence" value="ECO:0007669"/>
    <property type="project" value="TreeGrafter"/>
</dbReference>
<dbReference type="InterPro" id="IPR003593">
    <property type="entry name" value="AAA+_ATPase"/>
</dbReference>
<dbReference type="GO" id="GO:0030254">
    <property type="term" value="P:protein secretion by the type III secretion system"/>
    <property type="evidence" value="ECO:0007669"/>
    <property type="project" value="InterPro"/>
</dbReference>
<dbReference type="PROSITE" id="PS00152">
    <property type="entry name" value="ATPASE_ALPHA_BETA"/>
    <property type="match status" value="1"/>
</dbReference>
<keyword evidence="4" id="KW-0813">Transport</keyword>
<comment type="caution">
    <text evidence="18">The sequence shown here is derived from an EMBL/GenBank/DDBJ whole genome shotgun (WGS) entry which is preliminary data.</text>
</comment>
<dbReference type="GO" id="GO:0030257">
    <property type="term" value="C:type III protein secretion system complex"/>
    <property type="evidence" value="ECO:0007669"/>
    <property type="project" value="InterPro"/>
</dbReference>
<evidence type="ECO:0000256" key="10">
    <source>
        <dbReference type="ARBA" id="ARBA00022967"/>
    </source>
</evidence>
<dbReference type="AlphaFoldDB" id="A0A7V5LYW0"/>
<dbReference type="InterPro" id="IPR040627">
    <property type="entry name" value="T3SS_ATPase_C"/>
</dbReference>
<dbReference type="GO" id="GO:0016887">
    <property type="term" value="F:ATP hydrolysis activity"/>
    <property type="evidence" value="ECO:0007669"/>
    <property type="project" value="InterPro"/>
</dbReference>
<dbReference type="Pfam" id="PF18269">
    <property type="entry name" value="T3SS_ATPase_C"/>
    <property type="match status" value="1"/>
</dbReference>
<dbReference type="InterPro" id="IPR005714">
    <property type="entry name" value="ATPase_T3SS_FliI/YscN"/>
</dbReference>
<dbReference type="PANTHER" id="PTHR15184:SF9">
    <property type="entry name" value="SPI-1 TYPE 3 SECRETION SYSTEM ATPASE"/>
    <property type="match status" value="1"/>
</dbReference>
<dbReference type="GO" id="GO:0005737">
    <property type="term" value="C:cytoplasm"/>
    <property type="evidence" value="ECO:0007669"/>
    <property type="project" value="UniProtKB-SubCell"/>
</dbReference>
<evidence type="ECO:0000256" key="4">
    <source>
        <dbReference type="ARBA" id="ARBA00022448"/>
    </source>
</evidence>
<dbReference type="SMART" id="SM00382">
    <property type="entry name" value="AAA"/>
    <property type="match status" value="1"/>
</dbReference>
<dbReference type="InterPro" id="IPR050053">
    <property type="entry name" value="ATPase_alpha/beta_chains"/>
</dbReference>
<dbReference type="InterPro" id="IPR004100">
    <property type="entry name" value="ATPase_F1/V1/A1_a/bsu_N"/>
</dbReference>
<dbReference type="GO" id="GO:0071973">
    <property type="term" value="P:bacterial-type flagellum-dependent cell motility"/>
    <property type="evidence" value="ECO:0007669"/>
    <property type="project" value="InterPro"/>
</dbReference>
<keyword evidence="6" id="KW-0547">Nucleotide-binding</keyword>
<comment type="catalytic activity">
    <reaction evidence="16">
        <text>ATP + H2O + cellular proteinSide 1 = ADP + phosphate + cellular proteinSide 2.</text>
        <dbReference type="EC" id="7.4.2.8"/>
    </reaction>
</comment>
<dbReference type="InterPro" id="IPR000194">
    <property type="entry name" value="ATPase_F1/V1/A1_a/bsu_nucl-bd"/>
</dbReference>
<dbReference type="GO" id="GO:0008564">
    <property type="term" value="F:protein-exporting ATPase activity"/>
    <property type="evidence" value="ECO:0007669"/>
    <property type="project" value="UniProtKB-EC"/>
</dbReference>
<dbReference type="GO" id="GO:0044780">
    <property type="term" value="P:bacterial-type flagellum assembly"/>
    <property type="evidence" value="ECO:0007669"/>
    <property type="project" value="InterPro"/>
</dbReference>
<evidence type="ECO:0000256" key="9">
    <source>
        <dbReference type="ARBA" id="ARBA00022927"/>
    </source>
</evidence>
<dbReference type="Pfam" id="PF02874">
    <property type="entry name" value="ATP-synt_ab_N"/>
    <property type="match status" value="1"/>
</dbReference>
<keyword evidence="14" id="KW-0066">ATP synthesis</keyword>
<dbReference type="GO" id="GO:0005524">
    <property type="term" value="F:ATP binding"/>
    <property type="evidence" value="ECO:0007669"/>
    <property type="project" value="UniProtKB-KW"/>
</dbReference>
<dbReference type="CDD" id="cd01136">
    <property type="entry name" value="ATPase_flagellum-secretory_path_III"/>
    <property type="match status" value="1"/>
</dbReference>
<dbReference type="InterPro" id="IPR020003">
    <property type="entry name" value="ATPase_a/bsu_AS"/>
</dbReference>
<evidence type="ECO:0000256" key="13">
    <source>
        <dbReference type="ARBA" id="ARBA00023196"/>
    </source>
</evidence>
<dbReference type="FunFam" id="3.40.50.12240:FF:000002">
    <property type="entry name" value="Flagellum-specific ATP synthase FliI"/>
    <property type="match status" value="1"/>
</dbReference>
<comment type="subcellular location">
    <subcellularLocation>
        <location evidence="2">Cytoplasm</location>
    </subcellularLocation>
    <subcellularLocation>
        <location evidence="1">Membrane</location>
    </subcellularLocation>
</comment>
<evidence type="ECO:0000256" key="7">
    <source>
        <dbReference type="ARBA" id="ARBA00022781"/>
    </source>
</evidence>
<feature type="domain" description="AAA+ ATPase" evidence="17">
    <location>
        <begin position="157"/>
        <end position="338"/>
    </location>
</feature>
<dbReference type="NCBIfam" id="TIGR01026">
    <property type="entry name" value="fliI_yscN"/>
    <property type="match status" value="1"/>
</dbReference>
<evidence type="ECO:0000256" key="6">
    <source>
        <dbReference type="ARBA" id="ARBA00022741"/>
    </source>
</evidence>
<proteinExistence type="inferred from homology"/>
<evidence type="ECO:0000259" key="17">
    <source>
        <dbReference type="SMART" id="SM00382"/>
    </source>
</evidence>
<dbReference type="CDD" id="cd18117">
    <property type="entry name" value="ATP-synt_flagellum-secretory_path_III_N"/>
    <property type="match status" value="1"/>
</dbReference>
<organism evidence="18">
    <name type="scientific">Aerophobetes bacterium</name>
    <dbReference type="NCBI Taxonomy" id="2030807"/>
    <lineage>
        <taxon>Bacteria</taxon>
        <taxon>Candidatus Aerophobota</taxon>
    </lineage>
</organism>
<evidence type="ECO:0000256" key="16">
    <source>
        <dbReference type="ARBA" id="ARBA00034006"/>
    </source>
</evidence>
<keyword evidence="12" id="KW-0472">Membrane</keyword>
<evidence type="ECO:0000256" key="1">
    <source>
        <dbReference type="ARBA" id="ARBA00004370"/>
    </source>
</evidence>
<dbReference type="Gene3D" id="3.40.50.12240">
    <property type="match status" value="1"/>
</dbReference>
<dbReference type="SUPFAM" id="SSF52540">
    <property type="entry name" value="P-loop containing nucleoside triphosphate hydrolases"/>
    <property type="match status" value="1"/>
</dbReference>
<keyword evidence="10" id="KW-1278">Translocase</keyword>
<evidence type="ECO:0000256" key="8">
    <source>
        <dbReference type="ARBA" id="ARBA00022840"/>
    </source>
</evidence>
<keyword evidence="9" id="KW-0653">Protein transport</keyword>
<keyword evidence="13" id="KW-0139">CF(1)</keyword>
<dbReference type="NCBIfam" id="TIGR03497">
    <property type="entry name" value="FliI_clade2"/>
    <property type="match status" value="1"/>
</dbReference>
<comment type="subunit">
    <text evidence="15">F-type ATPases have 2 components, CF(1) - the catalytic core - and CF(0) - the membrane proton channel. CF(1) has five subunits: alpha(3), beta(3), gamma(1), delta(1), epsilon(1). CF(0) has four main subunits: a(1), b(1), b'(1) and c(9-12).</text>
</comment>
<keyword evidence="18" id="KW-0282">Flagellum</keyword>
<keyword evidence="5" id="KW-0963">Cytoplasm</keyword>
<dbReference type="InterPro" id="IPR027417">
    <property type="entry name" value="P-loop_NTPase"/>
</dbReference>
<dbReference type="Pfam" id="PF00006">
    <property type="entry name" value="ATP-synt_ab"/>
    <property type="match status" value="1"/>
</dbReference>
<keyword evidence="7" id="KW-0375">Hydrogen ion transport</keyword>
<keyword evidence="11" id="KW-0406">Ion transport</keyword>
<accession>A0A7V5LYW0</accession>
<evidence type="ECO:0000256" key="12">
    <source>
        <dbReference type="ARBA" id="ARBA00023136"/>
    </source>
</evidence>
<sequence>MSIFSPYFRIIEKVDPISSEGRVIKVVGSVIESQGPSASLGELCYIYPLKGKRRIKAEVVGFREEKLLLMPIEEIQGISGGSIVKTTGQPLRVKVGEKLLGRVINGLGQPIDRKGPIISEEERPVHQLPPSPLERSQIKEPLGTGIRAIDGLITIGKGQRIGIFAGSGVGKSFLLGRIARFSQADVNVIALIGERGREVQEFLDKILGKEGLEKSVVVAVTSDQPALLRVKGAFVATTIAEYFRDRGLHVLLMMDSVTRFAMAQREIGIAVGEPPATKAYPPSVYSLLPRLLERAGSFLKGSITGLYTVLVESDDMDEPVADAVRSILDGHIVLSRELASKGHYPAIDVLQSISRLMVDVTSKEHREAAGKLRKVLAVYREAEDLINIGAYVKGSNKDIDYALQYIEKVNSYLRQDLEEFTPYEEGVSRLIEMFNREKL</sequence>
<evidence type="ECO:0000256" key="5">
    <source>
        <dbReference type="ARBA" id="ARBA00022490"/>
    </source>
</evidence>
<keyword evidence="8" id="KW-0067">ATP-binding</keyword>
<evidence type="ECO:0000256" key="15">
    <source>
        <dbReference type="ARBA" id="ARBA00026013"/>
    </source>
</evidence>
<evidence type="ECO:0000256" key="14">
    <source>
        <dbReference type="ARBA" id="ARBA00023310"/>
    </source>
</evidence>
<dbReference type="FunFam" id="3.40.50.300:FF:002432">
    <property type="entry name" value="ATP synthase subunit alpha, mitochondrial"/>
    <property type="match status" value="1"/>
</dbReference>
<keyword evidence="18" id="KW-0966">Cell projection</keyword>
<evidence type="ECO:0000256" key="2">
    <source>
        <dbReference type="ARBA" id="ARBA00004496"/>
    </source>
</evidence>
<evidence type="ECO:0000256" key="11">
    <source>
        <dbReference type="ARBA" id="ARBA00023065"/>
    </source>
</evidence>
<evidence type="ECO:0000256" key="3">
    <source>
        <dbReference type="ARBA" id="ARBA00008936"/>
    </source>
</evidence>
<dbReference type="PANTHER" id="PTHR15184">
    <property type="entry name" value="ATP SYNTHASE"/>
    <property type="match status" value="1"/>
</dbReference>
<dbReference type="EMBL" id="DRTT01000009">
    <property type="protein sequence ID" value="HHF97935.1"/>
    <property type="molecule type" value="Genomic_DNA"/>
</dbReference>
<dbReference type="GO" id="GO:0045259">
    <property type="term" value="C:proton-transporting ATP synthase complex"/>
    <property type="evidence" value="ECO:0007669"/>
    <property type="project" value="UniProtKB-KW"/>
</dbReference>